<dbReference type="Pfam" id="PF13439">
    <property type="entry name" value="Glyco_transf_4"/>
    <property type="match status" value="1"/>
</dbReference>
<gene>
    <name evidence="6" type="ORF">BF93_08515</name>
</gene>
<dbReference type="EMBL" id="JDYK01000021">
    <property type="protein sequence ID" value="EWS79966.1"/>
    <property type="molecule type" value="Genomic_DNA"/>
</dbReference>
<dbReference type="InterPro" id="IPR001296">
    <property type="entry name" value="Glyco_trans_1"/>
</dbReference>
<dbReference type="OrthoDB" id="9802525at2"/>
<keyword evidence="2" id="KW-0328">Glycosyltransferase</keyword>
<evidence type="ECO:0000256" key="1">
    <source>
        <dbReference type="ARBA" id="ARBA00021292"/>
    </source>
</evidence>
<comment type="caution">
    <text evidence="6">The sequence shown here is derived from an EMBL/GenBank/DDBJ whole genome shotgun (WGS) entry which is preliminary data.</text>
</comment>
<dbReference type="PANTHER" id="PTHR45947:SF3">
    <property type="entry name" value="SULFOQUINOVOSYL TRANSFERASE SQD2"/>
    <property type="match status" value="1"/>
</dbReference>
<proteinExistence type="predicted"/>
<dbReference type="InterPro" id="IPR050194">
    <property type="entry name" value="Glycosyltransferase_grp1"/>
</dbReference>
<feature type="domain" description="Glycosyl transferase family 1" evidence="4">
    <location>
        <begin position="198"/>
        <end position="345"/>
    </location>
</feature>
<evidence type="ECO:0000256" key="2">
    <source>
        <dbReference type="ARBA" id="ARBA00022676"/>
    </source>
</evidence>
<dbReference type="GO" id="GO:1901137">
    <property type="term" value="P:carbohydrate derivative biosynthetic process"/>
    <property type="evidence" value="ECO:0007669"/>
    <property type="project" value="UniProtKB-ARBA"/>
</dbReference>
<protein>
    <recommendedName>
        <fullName evidence="1">D-inositol 3-phosphate glycosyltransferase</fullName>
    </recommendedName>
</protein>
<dbReference type="CDD" id="cd03814">
    <property type="entry name" value="GT4-like"/>
    <property type="match status" value="1"/>
</dbReference>
<dbReference type="InterPro" id="IPR028098">
    <property type="entry name" value="Glyco_trans_4-like_N"/>
</dbReference>
<sequence length="380" mass="42099">MKIAIVTETFVPSVDGVVTRLRHAVERFVDLGHEVMVIAPDLGVHEHHGARIVGIRPVTLPFYKHRRFTLPTPTVDGIIRGFHPDVVHAAQPILLASSGAYAAKRQDIPLLASYHTHIPRYLDLYRGYRWGKPAVWWQIKRNHALADVNLATSQAMKEELSAQGIHNLHVVRRGVDTLAHHPRFASESMRARLSGGRPDKTLLVFVGRLAKEKEIQRLRPMLDRRDDVVLAIVGDGPYRHELEETFRGTSTVFPGFLGGEELASAFASSDAFVFPSVTETLGLVILEGMASGLPVVAARSGPTMEQVVDGENGLLYDSGDEASLDAALDRLADPATRTRIRQAARAEAEKFSWEHASDDLLHYYELAIATHRETRGGDAW</sequence>
<evidence type="ECO:0000256" key="3">
    <source>
        <dbReference type="ARBA" id="ARBA00022679"/>
    </source>
</evidence>
<dbReference type="RefSeq" id="WP_038374036.1">
    <property type="nucleotide sequence ID" value="NZ_BAAAOW010000010.1"/>
</dbReference>
<feature type="domain" description="Glycosyltransferase subfamily 4-like N-terminal" evidence="5">
    <location>
        <begin position="14"/>
        <end position="177"/>
    </location>
</feature>
<evidence type="ECO:0000313" key="7">
    <source>
        <dbReference type="Proteomes" id="UP000023067"/>
    </source>
</evidence>
<dbReference type="Gene3D" id="3.40.50.2000">
    <property type="entry name" value="Glycogen Phosphorylase B"/>
    <property type="match status" value="2"/>
</dbReference>
<evidence type="ECO:0000313" key="6">
    <source>
        <dbReference type="EMBL" id="EWS79966.1"/>
    </source>
</evidence>
<dbReference type="SUPFAM" id="SSF53756">
    <property type="entry name" value="UDP-Glycosyltransferase/glycogen phosphorylase"/>
    <property type="match status" value="1"/>
</dbReference>
<organism evidence="6 7">
    <name type="scientific">Brachybacterium phenoliresistens</name>
    <dbReference type="NCBI Taxonomy" id="396014"/>
    <lineage>
        <taxon>Bacteria</taxon>
        <taxon>Bacillati</taxon>
        <taxon>Actinomycetota</taxon>
        <taxon>Actinomycetes</taxon>
        <taxon>Micrococcales</taxon>
        <taxon>Dermabacteraceae</taxon>
        <taxon>Brachybacterium</taxon>
    </lineage>
</organism>
<dbReference type="PANTHER" id="PTHR45947">
    <property type="entry name" value="SULFOQUINOVOSYL TRANSFERASE SQD2"/>
    <property type="match status" value="1"/>
</dbReference>
<dbReference type="Pfam" id="PF00534">
    <property type="entry name" value="Glycos_transf_1"/>
    <property type="match status" value="1"/>
</dbReference>
<keyword evidence="7" id="KW-1185">Reference proteome</keyword>
<dbReference type="AlphaFoldDB" id="Z9JQA6"/>
<accession>Z9JQA6</accession>
<dbReference type="GO" id="GO:0016757">
    <property type="term" value="F:glycosyltransferase activity"/>
    <property type="evidence" value="ECO:0007669"/>
    <property type="project" value="UniProtKB-KW"/>
</dbReference>
<name>Z9JQA6_9MICO</name>
<dbReference type="Proteomes" id="UP000023067">
    <property type="component" value="Unassembled WGS sequence"/>
</dbReference>
<evidence type="ECO:0000259" key="4">
    <source>
        <dbReference type="Pfam" id="PF00534"/>
    </source>
</evidence>
<dbReference type="PATRIC" id="fig|396014.3.peg.3203"/>
<dbReference type="HOGENOM" id="CLU_009583_2_0_11"/>
<evidence type="ECO:0000259" key="5">
    <source>
        <dbReference type="Pfam" id="PF13439"/>
    </source>
</evidence>
<reference evidence="6 7" key="1">
    <citation type="submission" date="2014-02" db="EMBL/GenBank/DDBJ databases">
        <title>Genome sequence of Brachybacterium phenoliresistens strain W13A50.</title>
        <authorList>
            <person name="Wang X."/>
        </authorList>
    </citation>
    <scope>NUCLEOTIDE SEQUENCE [LARGE SCALE GENOMIC DNA]</scope>
    <source>
        <strain evidence="6 7">W13A50</strain>
    </source>
</reference>
<keyword evidence="3 6" id="KW-0808">Transferase</keyword>
<dbReference type="eggNOG" id="COG0438">
    <property type="taxonomic scope" value="Bacteria"/>
</dbReference>
<dbReference type="STRING" id="396014.BF93_08515"/>